<keyword evidence="1" id="KW-0812">Transmembrane</keyword>
<keyword evidence="1" id="KW-0472">Membrane</keyword>
<feature type="transmembrane region" description="Helical" evidence="1">
    <location>
        <begin position="111"/>
        <end position="133"/>
    </location>
</feature>
<dbReference type="Proteomes" id="UP001632038">
    <property type="component" value="Unassembled WGS sequence"/>
</dbReference>
<keyword evidence="3" id="KW-1185">Reference proteome</keyword>
<evidence type="ECO:0000313" key="3">
    <source>
        <dbReference type="Proteomes" id="UP001632038"/>
    </source>
</evidence>
<sequence length="136" mass="15370">MSAMMNTHISHLGKKLGVPTGKPVVRQTHAQVVEFELKTGEKMTKFGLNVAVEWPKKEKGFGLFDHHALAFEWEAKNEDDDVAESNFNFVINWKVLVFLGLMGFVNKDVSFWIIKAIGVYFALQIAAVAYLNLKKN</sequence>
<dbReference type="EMBL" id="JAVIJP010000032">
    <property type="protein sequence ID" value="KAL3632685.1"/>
    <property type="molecule type" value="Genomic_DNA"/>
</dbReference>
<keyword evidence="1" id="KW-1133">Transmembrane helix</keyword>
<organism evidence="2 3">
    <name type="scientific">Castilleja foliolosa</name>
    <dbReference type="NCBI Taxonomy" id="1961234"/>
    <lineage>
        <taxon>Eukaryota</taxon>
        <taxon>Viridiplantae</taxon>
        <taxon>Streptophyta</taxon>
        <taxon>Embryophyta</taxon>
        <taxon>Tracheophyta</taxon>
        <taxon>Spermatophyta</taxon>
        <taxon>Magnoliopsida</taxon>
        <taxon>eudicotyledons</taxon>
        <taxon>Gunneridae</taxon>
        <taxon>Pentapetalae</taxon>
        <taxon>asterids</taxon>
        <taxon>lamiids</taxon>
        <taxon>Lamiales</taxon>
        <taxon>Orobanchaceae</taxon>
        <taxon>Pedicularideae</taxon>
        <taxon>Castillejinae</taxon>
        <taxon>Castilleja</taxon>
    </lineage>
</organism>
<evidence type="ECO:0000313" key="2">
    <source>
        <dbReference type="EMBL" id="KAL3632685.1"/>
    </source>
</evidence>
<feature type="transmembrane region" description="Helical" evidence="1">
    <location>
        <begin position="86"/>
        <end position="105"/>
    </location>
</feature>
<evidence type="ECO:0000256" key="1">
    <source>
        <dbReference type="SAM" id="Phobius"/>
    </source>
</evidence>
<gene>
    <name evidence="2" type="ORF">CASFOL_025669</name>
</gene>
<name>A0ABD3CRS0_9LAMI</name>
<reference evidence="3" key="1">
    <citation type="journal article" date="2024" name="IScience">
        <title>Strigolactones Initiate the Formation of Haustorium-like Structures in Castilleja.</title>
        <authorList>
            <person name="Buerger M."/>
            <person name="Peterson D."/>
            <person name="Chory J."/>
        </authorList>
    </citation>
    <scope>NUCLEOTIDE SEQUENCE [LARGE SCALE GENOMIC DNA]</scope>
</reference>
<proteinExistence type="predicted"/>
<protein>
    <submittedName>
        <fullName evidence="2">Uncharacterized protein</fullName>
    </submittedName>
</protein>
<comment type="caution">
    <text evidence="2">The sequence shown here is derived from an EMBL/GenBank/DDBJ whole genome shotgun (WGS) entry which is preliminary data.</text>
</comment>
<dbReference type="AlphaFoldDB" id="A0ABD3CRS0"/>
<accession>A0ABD3CRS0</accession>